<dbReference type="AlphaFoldDB" id="A0A8D8PNV1"/>
<accession>A0A8D8PNV1</accession>
<reference evidence="2" key="1">
    <citation type="submission" date="2021-05" db="EMBL/GenBank/DDBJ databases">
        <authorList>
            <person name="Alioto T."/>
            <person name="Alioto T."/>
            <person name="Gomez Garrido J."/>
        </authorList>
    </citation>
    <scope>NUCLEOTIDE SEQUENCE</scope>
</reference>
<proteinExistence type="predicted"/>
<evidence type="ECO:0000313" key="2">
    <source>
        <dbReference type="EMBL" id="CAG6608410.1"/>
    </source>
</evidence>
<sequence>MYSVVAHQQNYGRKERRPESRAQASSQQQSSSSHQDGTPRSRRKNRKPFTVRVLDYIKRRFNPVKEEEIDEFNIHVSRYRPEELTKLAKTTKFTRKEIQLIYRGFKQTLRSTHTMSSIQSNTHRPVRLRSRISSAFYLEFPEEVFKKSFIGYSACTT</sequence>
<feature type="compositionally biased region" description="Polar residues" evidence="1">
    <location>
        <begin position="1"/>
        <end position="11"/>
    </location>
</feature>
<evidence type="ECO:0000256" key="1">
    <source>
        <dbReference type="SAM" id="MobiDB-lite"/>
    </source>
</evidence>
<dbReference type="Gene3D" id="1.10.238.10">
    <property type="entry name" value="EF-hand"/>
    <property type="match status" value="1"/>
</dbReference>
<name>A0A8D8PNV1_9HEMI</name>
<feature type="region of interest" description="Disordered" evidence="1">
    <location>
        <begin position="1"/>
        <end position="49"/>
    </location>
</feature>
<dbReference type="EMBL" id="HBUF01011635">
    <property type="protein sequence ID" value="CAG6608410.1"/>
    <property type="molecule type" value="Transcribed_RNA"/>
</dbReference>
<protein>
    <submittedName>
        <fullName evidence="2">Uncharacterized protein</fullName>
    </submittedName>
</protein>
<feature type="compositionally biased region" description="Basic residues" evidence="1">
    <location>
        <begin position="40"/>
        <end position="49"/>
    </location>
</feature>
<feature type="compositionally biased region" description="Low complexity" evidence="1">
    <location>
        <begin position="22"/>
        <end position="33"/>
    </location>
</feature>
<organism evidence="2">
    <name type="scientific">Cacopsylla melanoneura</name>
    <dbReference type="NCBI Taxonomy" id="428564"/>
    <lineage>
        <taxon>Eukaryota</taxon>
        <taxon>Metazoa</taxon>
        <taxon>Ecdysozoa</taxon>
        <taxon>Arthropoda</taxon>
        <taxon>Hexapoda</taxon>
        <taxon>Insecta</taxon>
        <taxon>Pterygota</taxon>
        <taxon>Neoptera</taxon>
        <taxon>Paraneoptera</taxon>
        <taxon>Hemiptera</taxon>
        <taxon>Sternorrhyncha</taxon>
        <taxon>Psylloidea</taxon>
        <taxon>Psyllidae</taxon>
        <taxon>Psyllinae</taxon>
        <taxon>Cacopsylla</taxon>
    </lineage>
</organism>